<dbReference type="SUPFAM" id="SSF54427">
    <property type="entry name" value="NTF2-like"/>
    <property type="match status" value="1"/>
</dbReference>
<keyword evidence="5" id="KW-1185">Reference proteome</keyword>
<evidence type="ECO:0000259" key="1">
    <source>
        <dbReference type="Pfam" id="PF12680"/>
    </source>
</evidence>
<dbReference type="EMBL" id="VFOL01000001">
    <property type="protein sequence ID" value="TQL35190.1"/>
    <property type="molecule type" value="Genomic_DNA"/>
</dbReference>
<comment type="caution">
    <text evidence="3">The sequence shown here is derived from an EMBL/GenBank/DDBJ whole genome shotgun (WGS) entry which is preliminary data.</text>
</comment>
<evidence type="ECO:0000313" key="5">
    <source>
        <dbReference type="Proteomes" id="UP000677457"/>
    </source>
</evidence>
<dbReference type="InterPro" id="IPR037401">
    <property type="entry name" value="SnoaL-like"/>
</dbReference>
<dbReference type="Proteomes" id="UP000677457">
    <property type="component" value="Unassembled WGS sequence"/>
</dbReference>
<reference evidence="2 5" key="2">
    <citation type="submission" date="2021-03" db="EMBL/GenBank/DDBJ databases">
        <title>Whole genome shotgun sequence of Salinispora arenicola NBRC 105043.</title>
        <authorList>
            <person name="Komaki H."/>
            <person name="Tamura T."/>
        </authorList>
    </citation>
    <scope>NUCLEOTIDE SEQUENCE [LARGE SCALE GENOMIC DNA]</scope>
    <source>
        <strain evidence="2 5">NBRC 105043</strain>
    </source>
</reference>
<feature type="domain" description="SnoaL-like" evidence="1">
    <location>
        <begin position="10"/>
        <end position="121"/>
    </location>
</feature>
<evidence type="ECO:0000313" key="4">
    <source>
        <dbReference type="Proteomes" id="UP000315983"/>
    </source>
</evidence>
<dbReference type="AlphaFoldDB" id="A0A542XH98"/>
<dbReference type="Pfam" id="PF12680">
    <property type="entry name" value="SnoaL_2"/>
    <property type="match status" value="1"/>
</dbReference>
<accession>A0A542XH98</accession>
<reference evidence="3 4" key="1">
    <citation type="submission" date="2019-06" db="EMBL/GenBank/DDBJ databases">
        <title>Sequencing the genomes of 1000 actinobacteria strains.</title>
        <authorList>
            <person name="Klenk H.-P."/>
        </authorList>
    </citation>
    <scope>NUCLEOTIDE SEQUENCE [LARGE SCALE GENOMIC DNA]</scope>
    <source>
        <strain evidence="3 4">DSM 44819</strain>
    </source>
</reference>
<sequence>MGVISEEYFKRYVDEFNSNADKSNAVDHFYAPDAVFRNPFRGEFRGRDALVNFFNSGQGAGHEGIREILHIKNLLIVEDRIAAQLDIEWRCFAETNYLGPRKRGDIFWGRCAAFYWYTDRKFNYVDLYLNLVEQT</sequence>
<proteinExistence type="predicted"/>
<dbReference type="EMBL" id="BOQM01000023">
    <property type="protein sequence ID" value="GIM86386.1"/>
    <property type="molecule type" value="Genomic_DNA"/>
</dbReference>
<dbReference type="Proteomes" id="UP000315983">
    <property type="component" value="Unassembled WGS sequence"/>
</dbReference>
<evidence type="ECO:0000313" key="3">
    <source>
        <dbReference type="EMBL" id="TQL35190.1"/>
    </source>
</evidence>
<protein>
    <submittedName>
        <fullName evidence="3">SnoaL-like protein</fullName>
    </submittedName>
</protein>
<gene>
    <name evidence="3" type="ORF">FB564_0215</name>
    <name evidence="2" type="ORF">Sar04_31220</name>
</gene>
<name>A0A542XH98_SALAC</name>
<organism evidence="3 4">
    <name type="scientific">Salinispora arenicola</name>
    <dbReference type="NCBI Taxonomy" id="168697"/>
    <lineage>
        <taxon>Bacteria</taxon>
        <taxon>Bacillati</taxon>
        <taxon>Actinomycetota</taxon>
        <taxon>Actinomycetes</taxon>
        <taxon>Micromonosporales</taxon>
        <taxon>Micromonosporaceae</taxon>
        <taxon>Salinispora</taxon>
    </lineage>
</organism>
<dbReference type="Gene3D" id="3.10.450.50">
    <property type="match status" value="1"/>
</dbReference>
<evidence type="ECO:0000313" key="2">
    <source>
        <dbReference type="EMBL" id="GIM86386.1"/>
    </source>
</evidence>
<dbReference type="InterPro" id="IPR032710">
    <property type="entry name" value="NTF2-like_dom_sf"/>
</dbReference>